<keyword evidence="4 6" id="KW-0378">Hydrolase</keyword>
<protein>
    <recommendedName>
        <fullName evidence="6">Exodeoxyribonuclease 7 small subunit</fullName>
        <ecNumber evidence="6">3.1.11.6</ecNumber>
    </recommendedName>
    <alternativeName>
        <fullName evidence="6">Exodeoxyribonuclease VII small subunit</fullName>
        <shortName evidence="6">Exonuclease VII small subunit</shortName>
    </alternativeName>
</protein>
<comment type="subcellular location">
    <subcellularLocation>
        <location evidence="6">Cytoplasm</location>
    </subcellularLocation>
</comment>
<evidence type="ECO:0000313" key="9">
    <source>
        <dbReference type="Proteomes" id="UP000500741"/>
    </source>
</evidence>
<dbReference type="HAMAP" id="MF_00337">
    <property type="entry name" value="Exonuc_7_S"/>
    <property type="match status" value="1"/>
</dbReference>
<dbReference type="GO" id="GO:0006308">
    <property type="term" value="P:DNA catabolic process"/>
    <property type="evidence" value="ECO:0007669"/>
    <property type="project" value="UniProtKB-UniRule"/>
</dbReference>
<dbReference type="Gene3D" id="1.10.287.1040">
    <property type="entry name" value="Exonuclease VII, small subunit"/>
    <property type="match status" value="1"/>
</dbReference>
<dbReference type="RefSeq" id="WP_166010007.1">
    <property type="nucleotide sequence ID" value="NZ_CP049888.1"/>
</dbReference>
<evidence type="ECO:0000256" key="7">
    <source>
        <dbReference type="SAM" id="Coils"/>
    </source>
</evidence>
<keyword evidence="9" id="KW-1185">Reference proteome</keyword>
<evidence type="ECO:0000256" key="6">
    <source>
        <dbReference type="HAMAP-Rule" id="MF_00337"/>
    </source>
</evidence>
<gene>
    <name evidence="6" type="primary">xseB</name>
    <name evidence="8" type="ORF">G7084_03240</name>
</gene>
<dbReference type="Proteomes" id="UP000500741">
    <property type="component" value="Chromosome"/>
</dbReference>
<comment type="similarity">
    <text evidence="1 6">Belongs to the XseB family.</text>
</comment>
<keyword evidence="5 6" id="KW-0269">Exonuclease</keyword>
<dbReference type="Pfam" id="PF02609">
    <property type="entry name" value="Exonuc_VII_S"/>
    <property type="match status" value="1"/>
</dbReference>
<dbReference type="GO" id="GO:0005829">
    <property type="term" value="C:cytosol"/>
    <property type="evidence" value="ECO:0007669"/>
    <property type="project" value="TreeGrafter"/>
</dbReference>
<reference evidence="8 9" key="1">
    <citation type="submission" date="2020-03" db="EMBL/GenBank/DDBJ databases">
        <title>Weissella sp. nov., isolated from Cybister lewisianus.</title>
        <authorList>
            <person name="Hyun D.-W."/>
            <person name="Bae J.-W."/>
        </authorList>
    </citation>
    <scope>NUCLEOTIDE SEQUENCE [LARGE SCALE GENOMIC DNA]</scope>
    <source>
        <strain evidence="8 9">HDW19</strain>
    </source>
</reference>
<proteinExistence type="inferred from homology"/>
<evidence type="ECO:0000256" key="4">
    <source>
        <dbReference type="ARBA" id="ARBA00022801"/>
    </source>
</evidence>
<keyword evidence="2 6" id="KW-0963">Cytoplasm</keyword>
<name>A0A6G8AZI6_9LACO</name>
<dbReference type="EMBL" id="CP049888">
    <property type="protein sequence ID" value="QIL50416.1"/>
    <property type="molecule type" value="Genomic_DNA"/>
</dbReference>
<keyword evidence="7" id="KW-0175">Coiled coil</keyword>
<dbReference type="AlphaFoldDB" id="A0A6G8AZI6"/>
<dbReference type="PANTHER" id="PTHR34137:SF1">
    <property type="entry name" value="EXODEOXYRIBONUCLEASE 7 SMALL SUBUNIT"/>
    <property type="match status" value="1"/>
</dbReference>
<dbReference type="InterPro" id="IPR037004">
    <property type="entry name" value="Exonuc_VII_ssu_sf"/>
</dbReference>
<accession>A0A6G8AZI6</accession>
<dbReference type="NCBIfam" id="NF002138">
    <property type="entry name" value="PRK00977.1-2"/>
    <property type="match status" value="1"/>
</dbReference>
<dbReference type="PANTHER" id="PTHR34137">
    <property type="entry name" value="EXODEOXYRIBONUCLEASE 7 SMALL SUBUNIT"/>
    <property type="match status" value="1"/>
</dbReference>
<evidence type="ECO:0000256" key="2">
    <source>
        <dbReference type="ARBA" id="ARBA00022490"/>
    </source>
</evidence>
<feature type="coiled-coil region" evidence="7">
    <location>
        <begin position="34"/>
        <end position="61"/>
    </location>
</feature>
<keyword evidence="3 6" id="KW-0540">Nuclease</keyword>
<comment type="subunit">
    <text evidence="6">Heterooligomer composed of large and small subunits.</text>
</comment>
<dbReference type="EC" id="3.1.11.6" evidence="6"/>
<evidence type="ECO:0000313" key="8">
    <source>
        <dbReference type="EMBL" id="QIL50416.1"/>
    </source>
</evidence>
<evidence type="ECO:0000256" key="1">
    <source>
        <dbReference type="ARBA" id="ARBA00009998"/>
    </source>
</evidence>
<evidence type="ECO:0000256" key="5">
    <source>
        <dbReference type="ARBA" id="ARBA00022839"/>
    </source>
</evidence>
<dbReference type="GO" id="GO:0009318">
    <property type="term" value="C:exodeoxyribonuclease VII complex"/>
    <property type="evidence" value="ECO:0007669"/>
    <property type="project" value="UniProtKB-UniRule"/>
</dbReference>
<dbReference type="NCBIfam" id="TIGR01280">
    <property type="entry name" value="xseB"/>
    <property type="match status" value="1"/>
</dbReference>
<comment type="catalytic activity">
    <reaction evidence="6">
        <text>Exonucleolytic cleavage in either 5'- to 3'- or 3'- to 5'-direction to yield nucleoside 5'-phosphates.</text>
        <dbReference type="EC" id="3.1.11.6"/>
    </reaction>
</comment>
<dbReference type="InterPro" id="IPR003761">
    <property type="entry name" value="Exonuc_VII_S"/>
</dbReference>
<organism evidence="8 9">
    <name type="scientific">Weissella coleopterorum</name>
    <dbReference type="NCBI Taxonomy" id="2714949"/>
    <lineage>
        <taxon>Bacteria</taxon>
        <taxon>Bacillati</taxon>
        <taxon>Bacillota</taxon>
        <taxon>Bacilli</taxon>
        <taxon>Lactobacillales</taxon>
        <taxon>Lactobacillaceae</taxon>
        <taxon>Weissella</taxon>
    </lineage>
</organism>
<sequence length="73" mass="8029">MSEQTFEAKLNTLEKIVGQLEEGEVPLGTAMEAFAEGTKLVKSLQNELQTAEQNLTKMVQEDGTEVPFDVEGK</sequence>
<dbReference type="KEGG" id="wco:G7084_03240"/>
<evidence type="ECO:0000256" key="3">
    <source>
        <dbReference type="ARBA" id="ARBA00022722"/>
    </source>
</evidence>
<dbReference type="SUPFAM" id="SSF116842">
    <property type="entry name" value="XseB-like"/>
    <property type="match status" value="1"/>
</dbReference>
<comment type="function">
    <text evidence="6">Bidirectionally degrades single-stranded DNA into large acid-insoluble oligonucleotides, which are then degraded further into small acid-soluble oligonucleotides.</text>
</comment>
<dbReference type="GO" id="GO:0008855">
    <property type="term" value="F:exodeoxyribonuclease VII activity"/>
    <property type="evidence" value="ECO:0007669"/>
    <property type="project" value="UniProtKB-UniRule"/>
</dbReference>
<dbReference type="PIRSF" id="PIRSF006488">
    <property type="entry name" value="Exonuc_VII_S"/>
    <property type="match status" value="1"/>
</dbReference>